<gene>
    <name evidence="2" type="ORF">Hypma_009509</name>
</gene>
<evidence type="ECO:0000313" key="2">
    <source>
        <dbReference type="EMBL" id="RDB23615.1"/>
    </source>
</evidence>
<name>A0A369JTC5_HYPMA</name>
<comment type="caution">
    <text evidence="2">The sequence shown here is derived from an EMBL/GenBank/DDBJ whole genome shotgun (WGS) entry which is preliminary data.</text>
</comment>
<feature type="compositionally biased region" description="Basic and acidic residues" evidence="1">
    <location>
        <begin position="1"/>
        <end position="14"/>
    </location>
</feature>
<feature type="region of interest" description="Disordered" evidence="1">
    <location>
        <begin position="73"/>
        <end position="94"/>
    </location>
</feature>
<feature type="region of interest" description="Disordered" evidence="1">
    <location>
        <begin position="1"/>
        <end position="51"/>
    </location>
</feature>
<reference evidence="2" key="1">
    <citation type="submission" date="2018-04" db="EMBL/GenBank/DDBJ databases">
        <title>Whole genome sequencing of Hypsizygus marmoreus.</title>
        <authorList>
            <person name="Choi I.-G."/>
            <person name="Min B."/>
            <person name="Kim J.-G."/>
            <person name="Kim S."/>
            <person name="Oh Y.-L."/>
            <person name="Kong W.-S."/>
            <person name="Park H."/>
            <person name="Jeong J."/>
            <person name="Song E.-S."/>
        </authorList>
    </citation>
    <scope>NUCLEOTIDE SEQUENCE [LARGE SCALE GENOMIC DNA]</scope>
    <source>
        <strain evidence="2">51987-8</strain>
    </source>
</reference>
<sequence length="110" mass="12529">MMGFEKPRRKDQPLEKAGGSVERVGHAVDHDATDSRQPRGHRTPLPLPHLHTSCGDDSHYEITPTAFRKHATWRRKRRPVLSPPHSPRSPHYHVAERTTGCCKFSLSPRP</sequence>
<organism evidence="2 3">
    <name type="scientific">Hypsizygus marmoreus</name>
    <name type="common">White beech mushroom</name>
    <name type="synonym">Agaricus marmoreus</name>
    <dbReference type="NCBI Taxonomy" id="39966"/>
    <lineage>
        <taxon>Eukaryota</taxon>
        <taxon>Fungi</taxon>
        <taxon>Dikarya</taxon>
        <taxon>Basidiomycota</taxon>
        <taxon>Agaricomycotina</taxon>
        <taxon>Agaricomycetes</taxon>
        <taxon>Agaricomycetidae</taxon>
        <taxon>Agaricales</taxon>
        <taxon>Tricholomatineae</taxon>
        <taxon>Lyophyllaceae</taxon>
        <taxon>Hypsizygus</taxon>
    </lineage>
</organism>
<dbReference type="EMBL" id="LUEZ02000046">
    <property type="protein sequence ID" value="RDB23615.1"/>
    <property type="molecule type" value="Genomic_DNA"/>
</dbReference>
<dbReference type="AlphaFoldDB" id="A0A369JTC5"/>
<proteinExistence type="predicted"/>
<dbReference type="InParanoid" id="A0A369JTC5"/>
<accession>A0A369JTC5</accession>
<protein>
    <submittedName>
        <fullName evidence="2">Uncharacterized protein</fullName>
    </submittedName>
</protein>
<keyword evidence="3" id="KW-1185">Reference proteome</keyword>
<evidence type="ECO:0000256" key="1">
    <source>
        <dbReference type="SAM" id="MobiDB-lite"/>
    </source>
</evidence>
<dbReference type="Proteomes" id="UP000076154">
    <property type="component" value="Unassembled WGS sequence"/>
</dbReference>
<evidence type="ECO:0000313" key="3">
    <source>
        <dbReference type="Proteomes" id="UP000076154"/>
    </source>
</evidence>
<feature type="compositionally biased region" description="Basic and acidic residues" evidence="1">
    <location>
        <begin position="23"/>
        <end position="37"/>
    </location>
</feature>